<proteinExistence type="predicted"/>
<evidence type="ECO:0000313" key="1">
    <source>
        <dbReference type="EMBL" id="KAF4045421.1"/>
    </source>
</evidence>
<accession>A0A833SSX7</accession>
<dbReference type="Proteomes" id="UP000602510">
    <property type="component" value="Unassembled WGS sequence"/>
</dbReference>
<comment type="caution">
    <text evidence="1">The sequence shown here is derived from an EMBL/GenBank/DDBJ whole genome shotgun (WGS) entry which is preliminary data.</text>
</comment>
<organism evidence="1 2">
    <name type="scientific">Phytophthora infestans</name>
    <name type="common">Potato late blight agent</name>
    <name type="synonym">Botrytis infestans</name>
    <dbReference type="NCBI Taxonomy" id="4787"/>
    <lineage>
        <taxon>Eukaryota</taxon>
        <taxon>Sar</taxon>
        <taxon>Stramenopiles</taxon>
        <taxon>Oomycota</taxon>
        <taxon>Peronosporomycetes</taxon>
        <taxon>Peronosporales</taxon>
        <taxon>Peronosporaceae</taxon>
        <taxon>Phytophthora</taxon>
    </lineage>
</organism>
<reference evidence="1" key="1">
    <citation type="submission" date="2020-04" db="EMBL/GenBank/DDBJ databases">
        <title>Hybrid Assembly of Korean Phytophthora infestans isolates.</title>
        <authorList>
            <person name="Prokchorchik M."/>
            <person name="Lee Y."/>
            <person name="Seo J."/>
            <person name="Cho J.-H."/>
            <person name="Park Y.-E."/>
            <person name="Jang D.-C."/>
            <person name="Im J.-S."/>
            <person name="Choi J.-G."/>
            <person name="Park H.-J."/>
            <person name="Lee G.-B."/>
            <person name="Lee Y.-G."/>
            <person name="Hong S.-Y."/>
            <person name="Cho K."/>
            <person name="Sohn K.H."/>
        </authorList>
    </citation>
    <scope>NUCLEOTIDE SEQUENCE</scope>
    <source>
        <strain evidence="1">KR_1_A1</strain>
    </source>
</reference>
<name>A0A833SSX7_PHYIN</name>
<protein>
    <submittedName>
        <fullName evidence="1">Uncharacterized protein</fullName>
    </submittedName>
</protein>
<dbReference type="EMBL" id="WSZM01000047">
    <property type="protein sequence ID" value="KAF4045421.1"/>
    <property type="molecule type" value="Genomic_DNA"/>
</dbReference>
<sequence>MNLVAEGTVKEVTVYNKGVSPKIVNFHFVSCRTSVYLSVTALVTHHDRREHPLVHQRLLQSRPIFGG</sequence>
<dbReference type="AlphaFoldDB" id="A0A833SSX7"/>
<keyword evidence="2" id="KW-1185">Reference proteome</keyword>
<gene>
    <name evidence="1" type="ORF">GN244_ATG02164</name>
</gene>
<evidence type="ECO:0000313" key="2">
    <source>
        <dbReference type="Proteomes" id="UP000602510"/>
    </source>
</evidence>